<dbReference type="RefSeq" id="WP_353544091.1">
    <property type="nucleotide sequence ID" value="NZ_BAABRN010000089.1"/>
</dbReference>
<protein>
    <submittedName>
        <fullName evidence="1">Uncharacterized protein</fullName>
    </submittedName>
</protein>
<evidence type="ECO:0000313" key="2">
    <source>
        <dbReference type="Proteomes" id="UP001458946"/>
    </source>
</evidence>
<accession>A0ABP9VHK5</accession>
<organism evidence="1 2">
    <name type="scientific">Deinococcus xinjiangensis</name>
    <dbReference type="NCBI Taxonomy" id="457454"/>
    <lineage>
        <taxon>Bacteria</taxon>
        <taxon>Thermotogati</taxon>
        <taxon>Deinococcota</taxon>
        <taxon>Deinococci</taxon>
        <taxon>Deinococcales</taxon>
        <taxon>Deinococcaceae</taxon>
        <taxon>Deinococcus</taxon>
    </lineage>
</organism>
<dbReference type="EMBL" id="BAABRN010000089">
    <property type="protein sequence ID" value="GAA5504126.1"/>
    <property type="molecule type" value="Genomic_DNA"/>
</dbReference>
<evidence type="ECO:0000313" key="1">
    <source>
        <dbReference type="EMBL" id="GAA5504126.1"/>
    </source>
</evidence>
<name>A0ABP9VHK5_9DEIO</name>
<proteinExistence type="predicted"/>
<keyword evidence="2" id="KW-1185">Reference proteome</keyword>
<comment type="caution">
    <text evidence="1">The sequence shown here is derived from an EMBL/GenBank/DDBJ whole genome shotgun (WGS) entry which is preliminary data.</text>
</comment>
<sequence>MSVIGFAADEIKSLESAAREICGDHTGGDLWPALYVSNHNEFLERYAQRYLTAEEAEALRREYAAAPVRDQFTPKTPAELMERLQRLSYNCENFTGDTEAARRALLDCVAFEAMTEGGPAVNLDAYASVQRVDFDTYRMTTINPLEGSRGKPYTFASAGGRAHPFEGHQTTDPRELFRLVWQMHDDCAADYRAKDARIMTEFMALIESGHSASAAQLEMLRRSAAS</sequence>
<gene>
    <name evidence="1" type="ORF">Dxin01_03895</name>
</gene>
<reference evidence="1 2" key="1">
    <citation type="submission" date="2024-02" db="EMBL/GenBank/DDBJ databases">
        <title>Deinococcus xinjiangensis NBRC 107630.</title>
        <authorList>
            <person name="Ichikawa N."/>
            <person name="Katano-Makiyama Y."/>
            <person name="Hidaka K."/>
        </authorList>
    </citation>
    <scope>NUCLEOTIDE SEQUENCE [LARGE SCALE GENOMIC DNA]</scope>
    <source>
        <strain evidence="1 2">NBRC 107630</strain>
    </source>
</reference>
<dbReference type="Proteomes" id="UP001458946">
    <property type="component" value="Unassembled WGS sequence"/>
</dbReference>